<dbReference type="Pfam" id="PF01370">
    <property type="entry name" value="Epimerase"/>
    <property type="match status" value="1"/>
</dbReference>
<feature type="domain" description="NAD-dependent epimerase/dehydratase" evidence="3">
    <location>
        <begin position="18"/>
        <end position="269"/>
    </location>
</feature>
<evidence type="ECO:0000313" key="4">
    <source>
        <dbReference type="EMBL" id="KAA8908888.1"/>
    </source>
</evidence>
<sequence>MLHHDTHADIATIIMGKVLLTGASGFVAAEVLKQLVERGHEVVATVRTEEKAEWIKQHHPNAKIEIKIVSDIQAEDAFDEVLQDNGIVSVIHTASPFFRAKDDPVKELLNPAVKGTTNVLKAIKKFAPQVKHVVVTSSFAAIIHCYNEPSPEILYTEETWNQVTWDEAVSNLRWSYRGSKTFAEKALWEFIEKEKPNFQATTVNPPSVFGPCLQKVNKPDQLNTSNKIIYDLLHSKAGDTTRPEGGYNLWVDNRDVALAHVLAIEKTDVSAGKRWFMTPGYYHPQDVLDIINENFPELKGKLAVGQKIDHTEREETYEKELSKVDNSKTARETGIIYHNFKDTIVDTVSSLLQLDKQWGTSL</sequence>
<evidence type="ECO:0000313" key="5">
    <source>
        <dbReference type="Proteomes" id="UP000761534"/>
    </source>
</evidence>
<evidence type="ECO:0000256" key="2">
    <source>
        <dbReference type="ARBA" id="ARBA00023445"/>
    </source>
</evidence>
<dbReference type="Gene3D" id="3.40.50.720">
    <property type="entry name" value="NAD(P)-binding Rossmann-like Domain"/>
    <property type="match status" value="1"/>
</dbReference>
<reference evidence="4" key="1">
    <citation type="journal article" date="2019" name="G3 (Bethesda)">
        <title>Genome Assemblies of Two Rare Opportunistic Yeast Pathogens: Diutina rugosa (syn. Candida rugosa) and Trichomonascus ciferrii (syn. Candida ciferrii).</title>
        <authorList>
            <person name="Mixao V."/>
            <person name="Saus E."/>
            <person name="Hansen A.P."/>
            <person name="Lass-Florl C."/>
            <person name="Gabaldon T."/>
        </authorList>
    </citation>
    <scope>NUCLEOTIDE SEQUENCE</scope>
    <source>
        <strain evidence="4">CBS 4856</strain>
    </source>
</reference>
<dbReference type="Proteomes" id="UP000761534">
    <property type="component" value="Unassembled WGS sequence"/>
</dbReference>
<dbReference type="OrthoDB" id="2735536at2759"/>
<name>A0A642V038_9ASCO</name>
<dbReference type="InterPro" id="IPR050425">
    <property type="entry name" value="NAD(P)_dehydrat-like"/>
</dbReference>
<comment type="caution">
    <text evidence="4">The sequence shown here is derived from an EMBL/GenBank/DDBJ whole genome shotgun (WGS) entry which is preliminary data.</text>
</comment>
<keyword evidence="1" id="KW-0560">Oxidoreductase</keyword>
<evidence type="ECO:0000259" key="3">
    <source>
        <dbReference type="Pfam" id="PF01370"/>
    </source>
</evidence>
<comment type="similarity">
    <text evidence="2">Belongs to the NAD(P)-dependent epimerase/dehydratase family. Dihydroflavonol-4-reductase subfamily.</text>
</comment>
<dbReference type="EMBL" id="SWFS01000356">
    <property type="protein sequence ID" value="KAA8908888.1"/>
    <property type="molecule type" value="Genomic_DNA"/>
</dbReference>
<dbReference type="VEuPathDB" id="FungiDB:TRICI_004701"/>
<dbReference type="GO" id="GO:0016616">
    <property type="term" value="F:oxidoreductase activity, acting on the CH-OH group of donors, NAD or NADP as acceptor"/>
    <property type="evidence" value="ECO:0007669"/>
    <property type="project" value="TreeGrafter"/>
</dbReference>
<protein>
    <recommendedName>
        <fullName evidence="3">NAD-dependent epimerase/dehydratase domain-containing protein</fullName>
    </recommendedName>
</protein>
<dbReference type="InterPro" id="IPR036291">
    <property type="entry name" value="NAD(P)-bd_dom_sf"/>
</dbReference>
<keyword evidence="5" id="KW-1185">Reference proteome</keyword>
<dbReference type="InterPro" id="IPR001509">
    <property type="entry name" value="Epimerase_deHydtase"/>
</dbReference>
<organism evidence="4 5">
    <name type="scientific">Trichomonascus ciferrii</name>
    <dbReference type="NCBI Taxonomy" id="44093"/>
    <lineage>
        <taxon>Eukaryota</taxon>
        <taxon>Fungi</taxon>
        <taxon>Dikarya</taxon>
        <taxon>Ascomycota</taxon>
        <taxon>Saccharomycotina</taxon>
        <taxon>Dipodascomycetes</taxon>
        <taxon>Dipodascales</taxon>
        <taxon>Trichomonascaceae</taxon>
        <taxon>Trichomonascus</taxon>
        <taxon>Trichomonascus ciferrii complex</taxon>
    </lineage>
</organism>
<dbReference type="PANTHER" id="PTHR10366:SF564">
    <property type="entry name" value="STEROL-4-ALPHA-CARBOXYLATE 3-DEHYDROGENASE, DECARBOXYLATING"/>
    <property type="match status" value="1"/>
</dbReference>
<gene>
    <name evidence="4" type="ORF">TRICI_004701</name>
</gene>
<dbReference type="SUPFAM" id="SSF51735">
    <property type="entry name" value="NAD(P)-binding Rossmann-fold domains"/>
    <property type="match status" value="1"/>
</dbReference>
<proteinExistence type="inferred from homology"/>
<dbReference type="AlphaFoldDB" id="A0A642V038"/>
<dbReference type="CDD" id="cd05227">
    <property type="entry name" value="AR_SDR_e"/>
    <property type="match status" value="1"/>
</dbReference>
<evidence type="ECO:0000256" key="1">
    <source>
        <dbReference type="ARBA" id="ARBA00023002"/>
    </source>
</evidence>
<dbReference type="FunFam" id="3.40.50.720:FF:000191">
    <property type="entry name" value="Methylglyoxal reductase (NADPH-dependent)"/>
    <property type="match status" value="1"/>
</dbReference>
<dbReference type="PANTHER" id="PTHR10366">
    <property type="entry name" value="NAD DEPENDENT EPIMERASE/DEHYDRATASE"/>
    <property type="match status" value="1"/>
</dbReference>
<accession>A0A642V038</accession>